<dbReference type="PANTHER" id="PTHR34281:SF7">
    <property type="entry name" value="PROTEIN EARLY FLOWERING 3"/>
    <property type="match status" value="1"/>
</dbReference>
<dbReference type="InterPro" id="IPR039319">
    <property type="entry name" value="ELF3-like"/>
</dbReference>
<dbReference type="GO" id="GO:2000028">
    <property type="term" value="P:regulation of photoperiodism, flowering"/>
    <property type="evidence" value="ECO:0007669"/>
    <property type="project" value="InterPro"/>
</dbReference>
<dbReference type="EMBL" id="JAGKQH010000017">
    <property type="protein sequence ID" value="KAG6575492.1"/>
    <property type="molecule type" value="Genomic_DNA"/>
</dbReference>
<proteinExistence type="predicted"/>
<feature type="region of interest" description="Disordered" evidence="1">
    <location>
        <begin position="107"/>
        <end position="132"/>
    </location>
</feature>
<feature type="region of interest" description="Disordered" evidence="1">
    <location>
        <begin position="204"/>
        <end position="233"/>
    </location>
</feature>
<accession>A0AAV6M4F7</accession>
<evidence type="ECO:0000313" key="3">
    <source>
        <dbReference type="Proteomes" id="UP000685013"/>
    </source>
</evidence>
<feature type="region of interest" description="Disordered" evidence="1">
    <location>
        <begin position="545"/>
        <end position="564"/>
    </location>
</feature>
<dbReference type="Proteomes" id="UP000685013">
    <property type="component" value="Chromosome 17"/>
</dbReference>
<keyword evidence="3" id="KW-1185">Reference proteome</keyword>
<organism evidence="2 3">
    <name type="scientific">Cucurbita argyrosperma subsp. sororia</name>
    <dbReference type="NCBI Taxonomy" id="37648"/>
    <lineage>
        <taxon>Eukaryota</taxon>
        <taxon>Viridiplantae</taxon>
        <taxon>Streptophyta</taxon>
        <taxon>Embryophyta</taxon>
        <taxon>Tracheophyta</taxon>
        <taxon>Spermatophyta</taxon>
        <taxon>Magnoliopsida</taxon>
        <taxon>eudicotyledons</taxon>
        <taxon>Gunneridae</taxon>
        <taxon>Pentapetalae</taxon>
        <taxon>rosids</taxon>
        <taxon>fabids</taxon>
        <taxon>Cucurbitales</taxon>
        <taxon>Cucurbitaceae</taxon>
        <taxon>Cucurbiteae</taxon>
        <taxon>Cucurbita</taxon>
    </lineage>
</organism>
<dbReference type="PANTHER" id="PTHR34281">
    <property type="entry name" value="PROTEIN EARLY FLOWERING 3"/>
    <property type="match status" value="1"/>
</dbReference>
<feature type="region of interest" description="Disordered" evidence="1">
    <location>
        <begin position="745"/>
        <end position="789"/>
    </location>
</feature>
<evidence type="ECO:0000313" key="2">
    <source>
        <dbReference type="EMBL" id="KAG6575492.1"/>
    </source>
</evidence>
<name>A0AAV6M4F7_9ROSI</name>
<feature type="non-terminal residue" evidence="2">
    <location>
        <position position="1"/>
    </location>
</feature>
<gene>
    <name evidence="2" type="primary">HD3B</name>
    <name evidence="2" type="ORF">SDJN03_26131</name>
</gene>
<dbReference type="AlphaFoldDB" id="A0AAV6M4F7"/>
<sequence length="819" mass="90259">MGSSVVQIQARRFVHLRWADDGYLPNVNPSLDLMFFLPGLAEFCDLMKIMELGSSGERMRGEKDEEKVLSPMFPRLHVNDTEKGGPRAPPRNKMALYEQLTIPTQRFSSGSASATPLPSSTPAPLTSSSHFSGQKRGIFSASSKCSVQPNQVEKLHSYSSRGVVQSNEAKLLKTSLVATGSLSSNPQRNSVTKIKVSNLKNFSSTDAREKDDEFSIPASDQPITGVHNHDRERMSSRSMSSSAQIGITCEPQANIAVTNLTSRKYVGNEGAENPNLTKATRDPVERPVLIASATGKPLLEANACPSTKYKDSEKTKLPHPSMVKENWTSVSNSNRLFDANVRVFVESLTERNSEVAQDKVGCTQVTGLEKSSMVIREPCSLLSPRVSDRNFKNLDNCNRTNEFEKFSTVHLRDVEQKDNASDASLVDSTTAPNMSPDVIVGLIGEKQFWKARKAIVHQQRIFAVQVFELHRLIEVQKLIAGSPHILLEDYLEKPLSTLSAVKNKLTECAQQPVSESTMVKDHHQQPNLILSSKCADKNPVAKLPLPSFNKDNSKLAPTQQTSYELRVKDTPQTPTDAAPKSDPWCLNHPTPGNQWLVPVMSPSEGLIYKPYRGPCPPSAGFMTPMYGNYGTMSLNTGSGARDFYTPAYAVPASHHQGFGYFPGTIPLNQTYFPPYGVPVTNQSMSGSAPDQMSLFDKAKSKEQENQISTRDINYLTHQENSCEMPSQTSHSMPFQVRKFHRSKGSELLGSTASSPSERGDGDVLPLFPTEPPAVEESSPNAEISENKSRAIKVVPHHPKTATESAARIFQLIQEERNQL</sequence>
<protein>
    <submittedName>
        <fullName evidence="2">Protein HEADING DATE 3B</fullName>
    </submittedName>
</protein>
<reference evidence="2 3" key="1">
    <citation type="journal article" date="2021" name="Hortic Res">
        <title>The domestication of Cucurbita argyrosperma as revealed by the genome of its wild relative.</title>
        <authorList>
            <person name="Barrera-Redondo J."/>
            <person name="Sanchez-de la Vega G."/>
            <person name="Aguirre-Liguori J.A."/>
            <person name="Castellanos-Morales G."/>
            <person name="Gutierrez-Guerrero Y.T."/>
            <person name="Aguirre-Dugua X."/>
            <person name="Aguirre-Planter E."/>
            <person name="Tenaillon M.I."/>
            <person name="Lira-Saade R."/>
            <person name="Eguiarte L.E."/>
        </authorList>
    </citation>
    <scope>NUCLEOTIDE SEQUENCE [LARGE SCALE GENOMIC DNA]</scope>
    <source>
        <strain evidence="2">JBR-2021</strain>
    </source>
</reference>
<evidence type="ECO:0000256" key="1">
    <source>
        <dbReference type="SAM" id="MobiDB-lite"/>
    </source>
</evidence>
<comment type="caution">
    <text evidence="2">The sequence shown here is derived from an EMBL/GenBank/DDBJ whole genome shotgun (WGS) entry which is preliminary data.</text>
</comment>
<feature type="compositionally biased region" description="Low complexity" evidence="1">
    <location>
        <begin position="108"/>
        <end position="129"/>
    </location>
</feature>